<dbReference type="Proteomes" id="UP000295341">
    <property type="component" value="Unassembled WGS sequence"/>
</dbReference>
<name>A0A4R7PFG6_9GAMM</name>
<keyword evidence="1" id="KW-0812">Transmembrane</keyword>
<evidence type="ECO:0000313" key="2">
    <source>
        <dbReference type="EMBL" id="TDU32110.1"/>
    </source>
</evidence>
<dbReference type="OrthoDB" id="7061748at2"/>
<sequence length="176" mass="19160">MASSAHMRGPFPIPLHMLARDIALVAGSFAALVWSHHLQDARHGAATFVACLAGVMLPVSGYLVHEWGHLAGCLLSRSVVHFPPTPLALLLFRYDTGVNDRRQFLAMFWGGFVASVFIVALYFVLLDGRYLADRIALSLTTLGVLATFVLEIPEGWGVYRGKPLPRGAAFVNEKAS</sequence>
<dbReference type="EMBL" id="SOBT01000008">
    <property type="protein sequence ID" value="TDU32110.1"/>
    <property type="molecule type" value="Genomic_DNA"/>
</dbReference>
<comment type="caution">
    <text evidence="2">The sequence shown here is derived from an EMBL/GenBank/DDBJ whole genome shotgun (WGS) entry which is preliminary data.</text>
</comment>
<evidence type="ECO:0000313" key="3">
    <source>
        <dbReference type="Proteomes" id="UP000295341"/>
    </source>
</evidence>
<keyword evidence="3" id="KW-1185">Reference proteome</keyword>
<organism evidence="2 3">
    <name type="scientific">Panacagrimonas perspica</name>
    <dbReference type="NCBI Taxonomy" id="381431"/>
    <lineage>
        <taxon>Bacteria</taxon>
        <taxon>Pseudomonadati</taxon>
        <taxon>Pseudomonadota</taxon>
        <taxon>Gammaproteobacteria</taxon>
        <taxon>Nevskiales</taxon>
        <taxon>Nevskiaceae</taxon>
        <taxon>Panacagrimonas</taxon>
    </lineage>
</organism>
<proteinExistence type="predicted"/>
<gene>
    <name evidence="2" type="ORF">DFR24_1498</name>
</gene>
<feature type="transmembrane region" description="Helical" evidence="1">
    <location>
        <begin position="104"/>
        <end position="125"/>
    </location>
</feature>
<keyword evidence="1" id="KW-0472">Membrane</keyword>
<feature type="transmembrane region" description="Helical" evidence="1">
    <location>
        <begin position="131"/>
        <end position="150"/>
    </location>
</feature>
<dbReference type="AlphaFoldDB" id="A0A4R7PFG6"/>
<reference evidence="2 3" key="1">
    <citation type="submission" date="2019-03" db="EMBL/GenBank/DDBJ databases">
        <title>Genomic Encyclopedia of Type Strains, Phase IV (KMG-IV): sequencing the most valuable type-strain genomes for metagenomic binning, comparative biology and taxonomic classification.</title>
        <authorList>
            <person name="Goeker M."/>
        </authorList>
    </citation>
    <scope>NUCLEOTIDE SEQUENCE [LARGE SCALE GENOMIC DNA]</scope>
    <source>
        <strain evidence="2 3">DSM 26377</strain>
    </source>
</reference>
<dbReference type="RefSeq" id="WP_133880636.1">
    <property type="nucleotide sequence ID" value="NZ_MWIN01000026.1"/>
</dbReference>
<accession>A0A4R7PFG6</accession>
<protein>
    <submittedName>
        <fullName evidence="2">Uncharacterized protein</fullName>
    </submittedName>
</protein>
<feature type="transmembrane region" description="Helical" evidence="1">
    <location>
        <begin position="13"/>
        <end position="33"/>
    </location>
</feature>
<evidence type="ECO:0000256" key="1">
    <source>
        <dbReference type="SAM" id="Phobius"/>
    </source>
</evidence>
<feature type="transmembrane region" description="Helical" evidence="1">
    <location>
        <begin position="45"/>
        <end position="63"/>
    </location>
</feature>
<keyword evidence="1" id="KW-1133">Transmembrane helix</keyword>